<sequence length="378" mass="40162">MSLNEIFSFFSNSGFASINWSQIVMIAIGLGIIYIAIVKHAEPLLLIPLGFGMIMANIPPELTGILLPPQNGQPGGLLWYIKQGMELGIYPPLIFLGIGALTDFSYLIADPRLILLGGAAQVGIFITFILASLLGFDLRAAASISIIGGADGPTAIYLASKFSPDMLSVIAIAAYSYISLIPILQPPVSKLLTTKRERKIRMKKLRNVSKKERIIFPILTTILVSMIVPQTLPLIGMLMLGNLLKETGLTGRLAEAASRYICDTVTILLMLSVGASATADIFLSLGTLKIILLGAFAFVSSLASGIIFAKFMNLFSKEKINPLIGAAGVSAVPDSARVAQRLAQEADPGNFILMHAMGPNVAGVIGSAIVAGFFLSIL</sequence>
<feature type="transmembrane region" description="Helical" evidence="8">
    <location>
        <begin position="44"/>
        <end position="67"/>
    </location>
</feature>
<dbReference type="GO" id="GO:0016829">
    <property type="term" value="F:lyase activity"/>
    <property type="evidence" value="ECO:0007669"/>
    <property type="project" value="UniProtKB-KW"/>
</dbReference>
<evidence type="ECO:0000256" key="8">
    <source>
        <dbReference type="SAM" id="Phobius"/>
    </source>
</evidence>
<feature type="transmembrane region" description="Helical" evidence="8">
    <location>
        <begin position="113"/>
        <end position="136"/>
    </location>
</feature>
<dbReference type="PIRSF" id="PIRSF015658">
    <property type="entry name" value="MmdB_OadB"/>
    <property type="match status" value="1"/>
</dbReference>
<evidence type="ECO:0000256" key="3">
    <source>
        <dbReference type="ARBA" id="ARBA00022692"/>
    </source>
</evidence>
<keyword evidence="5 8" id="KW-1133">Transmembrane helix</keyword>
<feature type="transmembrane region" description="Helical" evidence="8">
    <location>
        <begin position="87"/>
        <end position="106"/>
    </location>
</feature>
<evidence type="ECO:0000313" key="9">
    <source>
        <dbReference type="EMBL" id="CEP78539.1"/>
    </source>
</evidence>
<keyword evidence="7" id="KW-0406">Ion transport</keyword>
<dbReference type="PANTHER" id="PTHR35806">
    <property type="entry name" value="OXALOACETATE DECARBOXYLASE BETA CHAIN 2"/>
    <property type="match status" value="1"/>
</dbReference>
<name>A0A0C7P3T1_DEFTU</name>
<reference evidence="10" key="1">
    <citation type="submission" date="2014-11" db="EMBL/GenBank/DDBJ databases">
        <authorList>
            <person name="Wibberg D."/>
        </authorList>
    </citation>
    <scope>NUCLEOTIDE SEQUENCE [LARGE SCALE GENOMIC DNA]</scope>
    <source>
        <strain evidence="10">L3</strain>
    </source>
</reference>
<proteinExistence type="predicted"/>
<keyword evidence="3 8" id="KW-0812">Transmembrane</keyword>
<dbReference type="RefSeq" id="WP_045087964.1">
    <property type="nucleotide sequence ID" value="NZ_LN824141.1"/>
</dbReference>
<keyword evidence="7" id="KW-0739">Sodium transport</keyword>
<evidence type="ECO:0000256" key="5">
    <source>
        <dbReference type="ARBA" id="ARBA00022989"/>
    </source>
</evidence>
<dbReference type="STRING" id="1006576.DTL3_1241"/>
<dbReference type="GO" id="GO:0006814">
    <property type="term" value="P:sodium ion transport"/>
    <property type="evidence" value="ECO:0007669"/>
    <property type="project" value="UniProtKB-UniRule"/>
</dbReference>
<keyword evidence="4" id="KW-1278">Translocase</keyword>
<dbReference type="KEGG" id="dtn:DTL3_1241"/>
<dbReference type="PANTHER" id="PTHR35806:SF1">
    <property type="entry name" value="OXALOACETATE DECARBOXYLASE BETA CHAIN 2"/>
    <property type="match status" value="1"/>
</dbReference>
<dbReference type="PATRIC" id="fig|1006576.9.peg.1242"/>
<dbReference type="Proteomes" id="UP000032809">
    <property type="component" value="Chromosome I"/>
</dbReference>
<feature type="transmembrane region" description="Helical" evidence="8">
    <location>
        <begin position="357"/>
        <end position="377"/>
    </location>
</feature>
<dbReference type="Pfam" id="PF03977">
    <property type="entry name" value="OAD_beta"/>
    <property type="match status" value="1"/>
</dbReference>
<evidence type="ECO:0000313" key="10">
    <source>
        <dbReference type="Proteomes" id="UP000032809"/>
    </source>
</evidence>
<feature type="transmembrane region" description="Helical" evidence="8">
    <location>
        <begin position="214"/>
        <end position="240"/>
    </location>
</feature>
<feature type="transmembrane region" description="Helical" evidence="8">
    <location>
        <begin position="20"/>
        <end position="37"/>
    </location>
</feature>
<feature type="transmembrane region" description="Helical" evidence="8">
    <location>
        <begin position="290"/>
        <end position="309"/>
    </location>
</feature>
<feature type="transmembrane region" description="Helical" evidence="8">
    <location>
        <begin position="260"/>
        <end position="283"/>
    </location>
</feature>
<evidence type="ECO:0000256" key="7">
    <source>
        <dbReference type="PIRNR" id="PIRNR015658"/>
    </source>
</evidence>
<protein>
    <submittedName>
        <fullName evidence="9">Oxaloacetate decarboxylase beta chain</fullName>
        <ecNumber evidence="9">4.1.1.3</ecNumber>
    </submittedName>
</protein>
<feature type="transmembrane region" description="Helical" evidence="8">
    <location>
        <begin position="167"/>
        <end position="193"/>
    </location>
</feature>
<comment type="subcellular location">
    <subcellularLocation>
        <location evidence="1">Cell membrane</location>
        <topology evidence="1">Multi-pass membrane protein</topology>
    </subcellularLocation>
</comment>
<evidence type="ECO:0000256" key="4">
    <source>
        <dbReference type="ARBA" id="ARBA00022967"/>
    </source>
</evidence>
<keyword evidence="7" id="KW-0915">Sodium</keyword>
<dbReference type="NCBIfam" id="TIGR01109">
    <property type="entry name" value="Na_pump_decarbB"/>
    <property type="match status" value="1"/>
</dbReference>
<gene>
    <name evidence="9" type="primary">oadB</name>
    <name evidence="9" type="ORF">DTL3_1241</name>
</gene>
<dbReference type="AlphaFoldDB" id="A0A0C7P3T1"/>
<keyword evidence="10" id="KW-1185">Reference proteome</keyword>
<keyword evidence="9" id="KW-0456">Lyase</keyword>
<evidence type="ECO:0000256" key="1">
    <source>
        <dbReference type="ARBA" id="ARBA00004651"/>
    </source>
</evidence>
<keyword evidence="2 7" id="KW-1003">Cell membrane</keyword>
<dbReference type="EMBL" id="LN824141">
    <property type="protein sequence ID" value="CEP78539.1"/>
    <property type="molecule type" value="Genomic_DNA"/>
</dbReference>
<keyword evidence="6 7" id="KW-0472">Membrane</keyword>
<evidence type="ECO:0000256" key="2">
    <source>
        <dbReference type="ARBA" id="ARBA00022475"/>
    </source>
</evidence>
<organism evidence="9 10">
    <name type="scientific">Defluviitoga tunisiensis</name>
    <dbReference type="NCBI Taxonomy" id="1006576"/>
    <lineage>
        <taxon>Bacteria</taxon>
        <taxon>Thermotogati</taxon>
        <taxon>Thermotogota</taxon>
        <taxon>Thermotogae</taxon>
        <taxon>Petrotogales</taxon>
        <taxon>Petrotogaceae</taxon>
        <taxon>Defluviitoga</taxon>
    </lineage>
</organism>
<dbReference type="OrthoDB" id="9783838at2"/>
<dbReference type="HOGENOM" id="CLU_036168_0_0_0"/>
<dbReference type="GO" id="GO:0005886">
    <property type="term" value="C:plasma membrane"/>
    <property type="evidence" value="ECO:0007669"/>
    <property type="project" value="UniProtKB-SubCell"/>
</dbReference>
<evidence type="ECO:0000256" key="6">
    <source>
        <dbReference type="ARBA" id="ARBA00023136"/>
    </source>
</evidence>
<accession>A0A0C7P3T1</accession>
<dbReference type="InterPro" id="IPR005661">
    <property type="entry name" value="OadB_MmdB"/>
</dbReference>
<dbReference type="EC" id="4.1.1.3" evidence="9"/>
<keyword evidence="7" id="KW-0813">Transport</keyword>